<evidence type="ECO:0000256" key="12">
    <source>
        <dbReference type="ARBA" id="ARBA00023180"/>
    </source>
</evidence>
<keyword evidence="21" id="KW-1185">Reference proteome</keyword>
<dbReference type="Gene3D" id="2.60.40.10">
    <property type="entry name" value="Immunoglobulins"/>
    <property type="match status" value="1"/>
</dbReference>
<dbReference type="InterPro" id="IPR050348">
    <property type="entry name" value="Protein-Tyr_Phosphatase"/>
</dbReference>
<feature type="domain" description="Alpha-carbonic anhydrase" evidence="19">
    <location>
        <begin position="8"/>
        <end position="272"/>
    </location>
</feature>
<dbReference type="PRINTS" id="PR00700">
    <property type="entry name" value="PRTYPHPHTASE"/>
</dbReference>
<dbReference type="CDD" id="cd00063">
    <property type="entry name" value="FN3"/>
    <property type="match status" value="1"/>
</dbReference>
<dbReference type="SUPFAM" id="SSF49265">
    <property type="entry name" value="Fibronectin type III"/>
    <property type="match status" value="1"/>
</dbReference>
<dbReference type="AlphaFoldDB" id="A0A3P8ZJY3"/>
<dbReference type="SUPFAM" id="SSF52799">
    <property type="entry name" value="(Phosphotyrosine protein) phosphatases II"/>
    <property type="match status" value="2"/>
</dbReference>
<sequence>MYPLCFKHIFSPSTGTLNQNNWAKKYPSCNNAKQSPINIEEELTQVKVQFQKLHFEGWEEETSDRSTIKNDGKTVIPDGDFYISGGGLRDQFKVGKVTFHWGRCNASSEGSEHSLNGVKYPLEMQIYCYEAHRFESLDNAIKNGGRITALAVLFEVCVDEENENYMAIIDGINSVSLFGKSGTVGPFSLQGLLPNSTEKYFTYNGSLTTPPCTETVEWIVFKNTVAISDTQLEMFCEVMTMQQAGYVMLMDYLQNNYRDQQQQFMGQVFSSYTGTEEVLTPVCSSEPENVQADPHNLTSLLVMWERPRAVYDAGIEKYAVTYRLAQGDDHLAFEYLTDGDQDVGAILQDLVANTSYAVQVVAVCTNGLYGRMSEKLTVNMPIDDPGKSDRQYLFTDREDQDIDWTTTPNYTKTRPTTTDPPRIPMPGIRTTTQSIQRRTSPASMTPQPKRAQMPTELSVTYRTVTMPPAEGAVSPGSRGRESTQKYIPTVTTPLSHTDITTSSTNTENGRGVSSPVTVPNVTGSRVSVAAPHPESPTLAIPSPFFSQGVPPRPTSPSVHLFQSTASSFGGMLLQTTQPVFNGELLPSTLPVCDTGPASCLHAPPSSTPVSSVAHPTPDSPPHAATAAISHSVGDGDDDRGEGYVLSASSSVAPGVNTVFSDTPPLPTFPDPSAERDPSEQAFSPLSSASLSLQPSFLLSSDFSLSGFSPGHSDSGVLGDFSVATGSVVETSLAGGGCGVFAVAGDAAVSFCDRTSELTVVGVLTLVSVMENSSLLICDPPPPTEASNSSHESRVGLARERERRAVVPLAVVSTLTFVGLVILVGILIYWRRCFQTAHFYIEDNLSPRVISVSPIHMTATDEHEALPVKQFVEHVTKLHETNAFSREFEVLWVLQEVQACTVDLGITTDSSNHPDNKNKNRYINILAYDHSRVRLSIQDGKSGDYINANYVDGFNKSKAYIAAQGPLKSSTEDFWRMVWEQNVGVIIMITNLVEKGRRKCDQYWPVENQEEYGGFLVTMKSRNVLAHYTQRIFTLRNMKVKKGSLKGRINERTVTQYHYTQWPDMGVPDYTLPVLTFVQKSSKARTDEMGPVVVHCSAGVGRTGTYIVLDSMLKQIKEEGTVNIMGFLKHIRTQRNYLVQTEEQYVFIQDVLVEAILSKETEVPSSNIHSYVNDLLTPRPSSRTRLEEQFKSRYNLCGINSNPNRQSVYLLFPINFQLISQSNARTCDHTTAQKECNRDKNRNSSLIPVEKSRVCLSTAAGETTSDYINASYITGYRHNNEFIVSQNPLVGTVKDFWRMIWDHNAQVIAEEPFIYWPLKEQPISCNAFTVTLQSENHVCLANEDMLIVQDYVLEATQDDYVLEVRHYRAPRWPNPDSPISSTFELLTLLKEESSSKEGPMVVHDQDGGVTAGTFCSLTTLVHQLEAEGSVDVYQVAKMTNLMRPGIFTDIEQYQFLYKAMLSLVGTRDDEKTLQSSDNNGTVPGDQASTAELYESLV</sequence>
<evidence type="ECO:0000256" key="13">
    <source>
        <dbReference type="ARBA" id="ARBA00051722"/>
    </source>
</evidence>
<feature type="domain" description="Tyrosine specific protein phosphatases" evidence="17">
    <location>
        <begin position="1071"/>
        <end position="1145"/>
    </location>
</feature>
<evidence type="ECO:0000259" key="18">
    <source>
        <dbReference type="PROSITE" id="PS50853"/>
    </source>
</evidence>
<feature type="compositionally biased region" description="Low complexity" evidence="14">
    <location>
        <begin position="603"/>
        <end position="616"/>
    </location>
</feature>
<keyword evidence="12" id="KW-0325">Glycoprotein</keyword>
<dbReference type="FunFam" id="3.90.190.10:FF:000013">
    <property type="entry name" value="receptor-type tyrosine-protein phosphatase zeta isoform X1"/>
    <property type="match status" value="1"/>
</dbReference>
<dbReference type="PROSITE" id="PS00383">
    <property type="entry name" value="TYR_PHOSPHATASE_1"/>
    <property type="match status" value="1"/>
</dbReference>
<dbReference type="SUPFAM" id="SSF51069">
    <property type="entry name" value="Carbonic anhydrase"/>
    <property type="match status" value="1"/>
</dbReference>
<dbReference type="InterPro" id="IPR000242">
    <property type="entry name" value="PTP_cat"/>
</dbReference>
<reference evidence="21" key="1">
    <citation type="journal article" date="2014" name="PLoS ONE">
        <title>The genome and linkage map of the northern pike (Esox lucius): conserved synteny revealed between the salmonid sister group and the Neoteleostei.</title>
        <authorList>
            <person name="Rondeau E.B."/>
            <person name="Minkley D.R."/>
            <person name="Leong J.S."/>
            <person name="Messmer A.M."/>
            <person name="Jantzen J.R."/>
            <person name="von Schalburg K.R."/>
            <person name="Lemon C."/>
            <person name="Bird N.H."/>
            <person name="Koop B.F."/>
        </authorList>
    </citation>
    <scope>NUCLEOTIDE SEQUENCE</scope>
</reference>
<dbReference type="GO" id="GO:0005886">
    <property type="term" value="C:plasma membrane"/>
    <property type="evidence" value="ECO:0007669"/>
    <property type="project" value="UniProtKB-ARBA"/>
</dbReference>
<dbReference type="PROSITE" id="PS50853">
    <property type="entry name" value="FN3"/>
    <property type="match status" value="1"/>
</dbReference>
<dbReference type="Proteomes" id="UP000265140">
    <property type="component" value="Chromosome 19"/>
</dbReference>
<dbReference type="Pfam" id="PF00194">
    <property type="entry name" value="Carb_anhydrase"/>
    <property type="match status" value="1"/>
</dbReference>
<feature type="transmembrane region" description="Helical" evidence="15">
    <location>
        <begin position="805"/>
        <end position="829"/>
    </location>
</feature>
<dbReference type="InterPro" id="IPR013783">
    <property type="entry name" value="Ig-like_fold"/>
</dbReference>
<feature type="region of interest" description="Disordered" evidence="14">
    <location>
        <begin position="494"/>
        <end position="519"/>
    </location>
</feature>
<dbReference type="GO" id="GO:0004725">
    <property type="term" value="F:protein tyrosine phosphatase activity"/>
    <property type="evidence" value="ECO:0007669"/>
    <property type="project" value="UniProtKB-EC"/>
</dbReference>
<dbReference type="InterPro" id="IPR029021">
    <property type="entry name" value="Prot-tyrosine_phosphatase-like"/>
</dbReference>
<evidence type="ECO:0000256" key="1">
    <source>
        <dbReference type="ARBA" id="ARBA00004479"/>
    </source>
</evidence>
<evidence type="ECO:0000256" key="3">
    <source>
        <dbReference type="ARBA" id="ARBA00013064"/>
    </source>
</evidence>
<feature type="compositionally biased region" description="Polar residues" evidence="14">
    <location>
        <begin position="494"/>
        <end position="508"/>
    </location>
</feature>
<keyword evidence="9 15" id="KW-1133">Transmembrane helix</keyword>
<evidence type="ECO:0000259" key="17">
    <source>
        <dbReference type="PROSITE" id="PS50056"/>
    </source>
</evidence>
<dbReference type="Ensembl" id="ENSELUT00000011821.3">
    <property type="protein sequence ID" value="ENSELUP00000029046.3"/>
    <property type="gene ID" value="ENSELUG00000005952.3"/>
</dbReference>
<keyword evidence="10 15" id="KW-0472">Membrane</keyword>
<evidence type="ECO:0000256" key="5">
    <source>
        <dbReference type="ARBA" id="ARBA00022729"/>
    </source>
</evidence>
<dbReference type="Gene3D" id="3.90.190.10">
    <property type="entry name" value="Protein tyrosine phosphatase superfamily"/>
    <property type="match status" value="2"/>
</dbReference>
<dbReference type="InterPro" id="IPR001148">
    <property type="entry name" value="CA_dom"/>
</dbReference>
<dbReference type="PROSITE" id="PS51144">
    <property type="entry name" value="ALPHA_CA_2"/>
    <property type="match status" value="1"/>
</dbReference>
<dbReference type="Gene3D" id="3.10.200.10">
    <property type="entry name" value="Alpha carbonic anhydrase"/>
    <property type="match status" value="1"/>
</dbReference>
<accession>A0A3P8ZJY3</accession>
<dbReference type="SMART" id="SM01057">
    <property type="entry name" value="Carb_anhydrase"/>
    <property type="match status" value="1"/>
</dbReference>
<keyword evidence="11" id="KW-1015">Disulfide bond</keyword>
<organism evidence="20 21">
    <name type="scientific">Esox lucius</name>
    <name type="common">Northern pike</name>
    <dbReference type="NCBI Taxonomy" id="8010"/>
    <lineage>
        <taxon>Eukaryota</taxon>
        <taxon>Metazoa</taxon>
        <taxon>Chordata</taxon>
        <taxon>Craniata</taxon>
        <taxon>Vertebrata</taxon>
        <taxon>Euteleostomi</taxon>
        <taxon>Actinopterygii</taxon>
        <taxon>Neopterygii</taxon>
        <taxon>Teleostei</taxon>
        <taxon>Protacanthopterygii</taxon>
        <taxon>Esociformes</taxon>
        <taxon>Esocidae</taxon>
        <taxon>Esox</taxon>
    </lineage>
</organism>
<comment type="catalytic activity">
    <reaction evidence="13">
        <text>O-phospho-L-tyrosyl-[protein] + H2O = L-tyrosyl-[protein] + phosphate</text>
        <dbReference type="Rhea" id="RHEA:10684"/>
        <dbReference type="Rhea" id="RHEA-COMP:10136"/>
        <dbReference type="Rhea" id="RHEA-COMP:20101"/>
        <dbReference type="ChEBI" id="CHEBI:15377"/>
        <dbReference type="ChEBI" id="CHEBI:43474"/>
        <dbReference type="ChEBI" id="CHEBI:46858"/>
        <dbReference type="ChEBI" id="CHEBI:61978"/>
        <dbReference type="EC" id="3.1.3.48"/>
    </reaction>
</comment>
<evidence type="ECO:0000256" key="7">
    <source>
        <dbReference type="ARBA" id="ARBA00022801"/>
    </source>
</evidence>
<reference evidence="20" key="2">
    <citation type="submission" date="2020-02" db="EMBL/GenBank/DDBJ databases">
        <title>Esox lucius (northern pike) genome, fEsoLuc1, primary haplotype.</title>
        <authorList>
            <person name="Myers G."/>
            <person name="Karagic N."/>
            <person name="Meyer A."/>
            <person name="Pippel M."/>
            <person name="Reichard M."/>
            <person name="Winkler S."/>
            <person name="Tracey A."/>
            <person name="Sims Y."/>
            <person name="Howe K."/>
            <person name="Rhie A."/>
            <person name="Formenti G."/>
            <person name="Durbin R."/>
            <person name="Fedrigo O."/>
            <person name="Jarvis E.D."/>
        </authorList>
    </citation>
    <scope>NUCLEOTIDE SEQUENCE [LARGE SCALE GENOMIC DNA]</scope>
</reference>
<dbReference type="PROSITE" id="PS50055">
    <property type="entry name" value="TYR_PHOSPHATASE_PTP"/>
    <property type="match status" value="2"/>
</dbReference>
<evidence type="ECO:0000256" key="15">
    <source>
        <dbReference type="SAM" id="Phobius"/>
    </source>
</evidence>
<dbReference type="InterPro" id="IPR000387">
    <property type="entry name" value="Tyr_Pase_dom"/>
</dbReference>
<keyword evidence="5" id="KW-0732">Signal</keyword>
<feature type="domain" description="Tyrosine-protein phosphatase" evidence="16">
    <location>
        <begin position="883"/>
        <end position="1154"/>
    </location>
</feature>
<keyword evidence="6" id="KW-0677">Repeat</keyword>
<evidence type="ECO:0000256" key="10">
    <source>
        <dbReference type="ARBA" id="ARBA00023136"/>
    </source>
</evidence>
<evidence type="ECO:0000256" key="4">
    <source>
        <dbReference type="ARBA" id="ARBA00022692"/>
    </source>
</evidence>
<dbReference type="PANTHER" id="PTHR19134">
    <property type="entry name" value="RECEPTOR-TYPE TYROSINE-PROTEIN PHOSPHATASE"/>
    <property type="match status" value="1"/>
</dbReference>
<feature type="domain" description="Fibronectin type-III" evidence="18">
    <location>
        <begin position="286"/>
        <end position="383"/>
    </location>
</feature>
<evidence type="ECO:0000313" key="20">
    <source>
        <dbReference type="Ensembl" id="ENSELUP00000029046.3"/>
    </source>
</evidence>
<dbReference type="CDD" id="cd03122">
    <property type="entry name" value="alpha_CARP_receptor_like"/>
    <property type="match status" value="1"/>
</dbReference>
<evidence type="ECO:0000256" key="14">
    <source>
        <dbReference type="SAM" id="MobiDB-lite"/>
    </source>
</evidence>
<name>A0A3P8ZJY3_ESOLU</name>
<evidence type="ECO:0000256" key="11">
    <source>
        <dbReference type="ARBA" id="ARBA00023157"/>
    </source>
</evidence>
<evidence type="ECO:0000313" key="21">
    <source>
        <dbReference type="Proteomes" id="UP000265140"/>
    </source>
</evidence>
<evidence type="ECO:0000256" key="6">
    <source>
        <dbReference type="ARBA" id="ARBA00022737"/>
    </source>
</evidence>
<feature type="domain" description="Tyrosine specific protein phosphatases" evidence="17">
    <location>
        <begin position="1379"/>
        <end position="1453"/>
    </location>
</feature>
<dbReference type="GeneTree" id="ENSGT00940000155529"/>
<dbReference type="InterPro" id="IPR003595">
    <property type="entry name" value="Tyr_Pase_cat"/>
</dbReference>
<evidence type="ECO:0000259" key="16">
    <source>
        <dbReference type="PROSITE" id="PS50055"/>
    </source>
</evidence>
<dbReference type="PROSITE" id="PS50056">
    <property type="entry name" value="TYR_PHOSPHATASE_2"/>
    <property type="match status" value="2"/>
</dbReference>
<keyword evidence="4 15" id="KW-0812">Transmembrane</keyword>
<proteinExistence type="inferred from homology"/>
<evidence type="ECO:0000256" key="8">
    <source>
        <dbReference type="ARBA" id="ARBA00022912"/>
    </source>
</evidence>
<dbReference type="InterPro" id="IPR036398">
    <property type="entry name" value="CA_dom_sf"/>
</dbReference>
<dbReference type="InterPro" id="IPR003961">
    <property type="entry name" value="FN3_dom"/>
</dbReference>
<dbReference type="Bgee" id="ENSELUG00000005952">
    <property type="expression patterns" value="Expressed in brain and 10 other cell types or tissues"/>
</dbReference>
<dbReference type="Pfam" id="PF00041">
    <property type="entry name" value="fn3"/>
    <property type="match status" value="1"/>
</dbReference>
<dbReference type="SMART" id="SM00404">
    <property type="entry name" value="PTPc_motif"/>
    <property type="match status" value="2"/>
</dbReference>
<feature type="domain" description="Tyrosine-protein phosphatase" evidence="16">
    <location>
        <begin position="1211"/>
        <end position="1462"/>
    </location>
</feature>
<protein>
    <recommendedName>
        <fullName evidence="3">protein-tyrosine-phosphatase</fullName>
        <ecNumber evidence="3">3.1.3.48</ecNumber>
    </recommendedName>
</protein>
<dbReference type="PANTHER" id="PTHR19134:SF461">
    <property type="entry name" value="RECEPTOR-TYPE TYROSINE-PROTEIN PHOSPHATASE ZETA"/>
    <property type="match status" value="1"/>
</dbReference>
<keyword evidence="8" id="KW-0904">Protein phosphatase</keyword>
<dbReference type="SMART" id="SM00194">
    <property type="entry name" value="PTPc"/>
    <property type="match status" value="2"/>
</dbReference>
<keyword evidence="7" id="KW-0378">Hydrolase</keyword>
<evidence type="ECO:0000259" key="19">
    <source>
        <dbReference type="PROSITE" id="PS51144"/>
    </source>
</evidence>
<dbReference type="Pfam" id="PF00102">
    <property type="entry name" value="Y_phosphatase"/>
    <property type="match status" value="2"/>
</dbReference>
<evidence type="ECO:0000256" key="9">
    <source>
        <dbReference type="ARBA" id="ARBA00022989"/>
    </source>
</evidence>
<dbReference type="EC" id="3.1.3.48" evidence="3"/>
<dbReference type="FunFam" id="3.90.190.10:FF:000016">
    <property type="entry name" value="receptor-type tyrosine-protein phosphatase gamma isoform X1"/>
    <property type="match status" value="1"/>
</dbReference>
<feature type="region of interest" description="Disordered" evidence="14">
    <location>
        <begin position="603"/>
        <end position="684"/>
    </location>
</feature>
<dbReference type="InterPro" id="IPR016130">
    <property type="entry name" value="Tyr_Pase_AS"/>
</dbReference>
<dbReference type="InterPro" id="IPR036116">
    <property type="entry name" value="FN3_sf"/>
</dbReference>
<dbReference type="SMART" id="SM00060">
    <property type="entry name" value="FN3"/>
    <property type="match status" value="1"/>
</dbReference>
<reference evidence="20" key="4">
    <citation type="submission" date="2025-09" db="UniProtKB">
        <authorList>
            <consortium name="Ensembl"/>
        </authorList>
    </citation>
    <scope>IDENTIFICATION</scope>
</reference>
<feature type="compositionally biased region" description="Low complexity" evidence="14">
    <location>
        <begin position="405"/>
        <end position="440"/>
    </location>
</feature>
<evidence type="ECO:0000256" key="2">
    <source>
        <dbReference type="ARBA" id="ARBA00006246"/>
    </source>
</evidence>
<reference evidence="20" key="3">
    <citation type="submission" date="2025-08" db="UniProtKB">
        <authorList>
            <consortium name="Ensembl"/>
        </authorList>
    </citation>
    <scope>IDENTIFICATION</scope>
</reference>
<feature type="region of interest" description="Disordered" evidence="14">
    <location>
        <begin position="403"/>
        <end position="454"/>
    </location>
</feature>
<dbReference type="InterPro" id="IPR041887">
    <property type="entry name" value="Alpha_CARP_receptor-type"/>
</dbReference>
<comment type="subcellular location">
    <subcellularLocation>
        <location evidence="1">Membrane</location>
        <topology evidence="1">Single-pass type I membrane protein</topology>
    </subcellularLocation>
</comment>
<comment type="similarity">
    <text evidence="2">Belongs to the protein-tyrosine phosphatase family. Receptor class 5 subfamily.</text>
</comment>